<evidence type="ECO:0000313" key="7">
    <source>
        <dbReference type="EMBL" id="ABF40290.1"/>
    </source>
</evidence>
<keyword evidence="3" id="KW-1278">Translocase</keyword>
<dbReference type="PANTHER" id="PTHR10884">
    <property type="entry name" value="NADH DEHYDROGENASE UBIQUINONE IRON-SULFUR PROTEIN 3"/>
    <property type="match status" value="1"/>
</dbReference>
<dbReference type="HOGENOM" id="CLU_042628_9_0_0"/>
<evidence type="ECO:0000256" key="2">
    <source>
        <dbReference type="ARBA" id="ARBA00022448"/>
    </source>
</evidence>
<dbReference type="PANTHER" id="PTHR10884:SF14">
    <property type="entry name" value="NADH DEHYDROGENASE [UBIQUINONE] IRON-SULFUR PROTEIN 3, MITOCHONDRIAL"/>
    <property type="match status" value="1"/>
</dbReference>
<organism evidence="7 8">
    <name type="scientific">Koribacter versatilis (strain Ellin345)</name>
    <dbReference type="NCBI Taxonomy" id="204669"/>
    <lineage>
        <taxon>Bacteria</taxon>
        <taxon>Pseudomonadati</taxon>
        <taxon>Acidobacteriota</taxon>
        <taxon>Terriglobia</taxon>
        <taxon>Terriglobales</taxon>
        <taxon>Candidatus Korobacteraceae</taxon>
        <taxon>Candidatus Korobacter</taxon>
    </lineage>
</organism>
<dbReference type="RefSeq" id="WP_011522092.1">
    <property type="nucleotide sequence ID" value="NC_008009.1"/>
</dbReference>
<evidence type="ECO:0000256" key="3">
    <source>
        <dbReference type="RuleBase" id="RU003456"/>
    </source>
</evidence>
<evidence type="ECO:0000256" key="4">
    <source>
        <dbReference type="RuleBase" id="RU003582"/>
    </source>
</evidence>
<reference evidence="7 8" key="1">
    <citation type="journal article" date="2009" name="Appl. Environ. Microbiol.">
        <title>Three genomes from the phylum Acidobacteria provide insight into the lifestyles of these microorganisms in soils.</title>
        <authorList>
            <person name="Ward N.L."/>
            <person name="Challacombe J.F."/>
            <person name="Janssen P.H."/>
            <person name="Henrissat B."/>
            <person name="Coutinho P.M."/>
            <person name="Wu M."/>
            <person name="Xie G."/>
            <person name="Haft D.H."/>
            <person name="Sait M."/>
            <person name="Badger J."/>
            <person name="Barabote R.D."/>
            <person name="Bradley B."/>
            <person name="Brettin T.S."/>
            <person name="Brinkac L.M."/>
            <person name="Bruce D."/>
            <person name="Creasy T."/>
            <person name="Daugherty S.C."/>
            <person name="Davidsen T.M."/>
            <person name="DeBoy R.T."/>
            <person name="Detter J.C."/>
            <person name="Dodson R.J."/>
            <person name="Durkin A.S."/>
            <person name="Ganapathy A."/>
            <person name="Gwinn-Giglio M."/>
            <person name="Han C.S."/>
            <person name="Khouri H."/>
            <person name="Kiss H."/>
            <person name="Kothari S.P."/>
            <person name="Madupu R."/>
            <person name="Nelson K.E."/>
            <person name="Nelson W.C."/>
            <person name="Paulsen I."/>
            <person name="Penn K."/>
            <person name="Ren Q."/>
            <person name="Rosovitz M.J."/>
            <person name="Selengut J.D."/>
            <person name="Shrivastava S."/>
            <person name="Sullivan S.A."/>
            <person name="Tapia R."/>
            <person name="Thompson L.S."/>
            <person name="Watkins K.L."/>
            <person name="Yang Q."/>
            <person name="Yu C."/>
            <person name="Zafar N."/>
            <person name="Zhou L."/>
            <person name="Kuske C.R."/>
        </authorList>
    </citation>
    <scope>NUCLEOTIDE SEQUENCE [LARGE SCALE GENOMIC DNA]</scope>
    <source>
        <strain evidence="7 8">Ellin345</strain>
    </source>
</reference>
<dbReference type="NCBIfam" id="TIGR01961">
    <property type="entry name" value="NuoC_fam"/>
    <property type="match status" value="1"/>
</dbReference>
<dbReference type="OrthoDB" id="9801496at2"/>
<comment type="similarity">
    <text evidence="1 3">Belongs to the complex I 30 kDa subunit family.</text>
</comment>
<name>Q1IS60_KORVE</name>
<dbReference type="SUPFAM" id="SSF143243">
    <property type="entry name" value="Nqo5-like"/>
    <property type="match status" value="1"/>
</dbReference>
<keyword evidence="2 3" id="KW-0813">Transport</keyword>
<feature type="compositionally biased region" description="Basic and acidic residues" evidence="5">
    <location>
        <begin position="1"/>
        <end position="12"/>
    </location>
</feature>
<accession>Q1IS60</accession>
<dbReference type="Gene3D" id="3.30.460.80">
    <property type="entry name" value="NADH:ubiquinone oxidoreductase, 30kDa subunit"/>
    <property type="match status" value="1"/>
</dbReference>
<evidence type="ECO:0000259" key="6">
    <source>
        <dbReference type="Pfam" id="PF00329"/>
    </source>
</evidence>
<keyword evidence="7" id="KW-0560">Oxidoreductase</keyword>
<evidence type="ECO:0000256" key="5">
    <source>
        <dbReference type="SAM" id="MobiDB-lite"/>
    </source>
</evidence>
<comment type="function">
    <text evidence="4">NDH-1 shuttles electrons from NADH, via FMN and iron-sulfur (Fe-S) centers, to quinones in the respiratory chain.</text>
</comment>
<keyword evidence="8" id="KW-1185">Reference proteome</keyword>
<sequence length="227" mass="25584">MPDEKSELDKTAAPKVEGAAEVPKAVVAAPTPEKPAAAAPAKPAAPAAAKPPAPPAPPKPAPKPWESEFVASLKRQYGSGIREASIYLKDQYLVVDKGIAFEILKRMREDEGFDYCVDVTALHWPKREEQFDMVYILYSFAKNERVRVEVPIKDGDKVRSVYSLWPTADWLEREVFDMFGIEFTEHPGLKRILLPDEWTGFPLRKDYGIRQQDQQWVNKFVGIESGQ</sequence>
<keyword evidence="4" id="KW-0874">Quinone</keyword>
<feature type="domain" description="NADH:ubiquinone oxidoreductase 30kDa subunit" evidence="6">
    <location>
        <begin position="95"/>
        <end position="211"/>
    </location>
</feature>
<proteinExistence type="inferred from homology"/>
<dbReference type="PROSITE" id="PS00542">
    <property type="entry name" value="COMPLEX1_30K"/>
    <property type="match status" value="1"/>
</dbReference>
<comment type="catalytic activity">
    <reaction evidence="4">
        <text>a quinone + NADH + 5 H(+)(in) = a quinol + NAD(+) + 4 H(+)(out)</text>
        <dbReference type="Rhea" id="RHEA:57888"/>
        <dbReference type="ChEBI" id="CHEBI:15378"/>
        <dbReference type="ChEBI" id="CHEBI:24646"/>
        <dbReference type="ChEBI" id="CHEBI:57540"/>
        <dbReference type="ChEBI" id="CHEBI:57945"/>
        <dbReference type="ChEBI" id="CHEBI:132124"/>
    </reaction>
</comment>
<dbReference type="InterPro" id="IPR010218">
    <property type="entry name" value="NADH_DH_suC"/>
</dbReference>
<keyword evidence="3" id="KW-0520">NAD</keyword>
<dbReference type="EC" id="7.1.1.-" evidence="4"/>
<dbReference type="eggNOG" id="COG0852">
    <property type="taxonomic scope" value="Bacteria"/>
</dbReference>
<dbReference type="EnsemblBacteria" id="ABF40290">
    <property type="protein sequence ID" value="ABF40290"/>
    <property type="gene ID" value="Acid345_1288"/>
</dbReference>
<evidence type="ECO:0000313" key="8">
    <source>
        <dbReference type="Proteomes" id="UP000002432"/>
    </source>
</evidence>
<dbReference type="KEGG" id="aba:Acid345_1288"/>
<feature type="compositionally biased region" description="Pro residues" evidence="5">
    <location>
        <begin position="49"/>
        <end position="63"/>
    </location>
</feature>
<dbReference type="AlphaFoldDB" id="Q1IS60"/>
<feature type="compositionally biased region" description="Low complexity" evidence="5">
    <location>
        <begin position="19"/>
        <end position="48"/>
    </location>
</feature>
<dbReference type="Pfam" id="PF00329">
    <property type="entry name" value="Complex1_30kDa"/>
    <property type="match status" value="1"/>
</dbReference>
<dbReference type="GO" id="GO:0048038">
    <property type="term" value="F:quinone binding"/>
    <property type="evidence" value="ECO:0007669"/>
    <property type="project" value="UniProtKB-KW"/>
</dbReference>
<dbReference type="GO" id="GO:0016651">
    <property type="term" value="F:oxidoreductase activity, acting on NAD(P)H"/>
    <property type="evidence" value="ECO:0007669"/>
    <property type="project" value="InterPro"/>
</dbReference>
<protein>
    <recommendedName>
        <fullName evidence="4">NADH-quinone oxidoreductase</fullName>
        <ecNumber evidence="4">7.1.1.-</ecNumber>
    </recommendedName>
</protein>
<dbReference type="InterPro" id="IPR020396">
    <property type="entry name" value="NADH_UbQ_OxRdtase_CS"/>
</dbReference>
<dbReference type="STRING" id="204669.Acid345_1288"/>
<evidence type="ECO:0000256" key="1">
    <source>
        <dbReference type="ARBA" id="ARBA00007569"/>
    </source>
</evidence>
<gene>
    <name evidence="7" type="ordered locus">Acid345_1288</name>
</gene>
<dbReference type="GO" id="GO:0008137">
    <property type="term" value="F:NADH dehydrogenase (ubiquinone) activity"/>
    <property type="evidence" value="ECO:0007669"/>
    <property type="project" value="InterPro"/>
</dbReference>
<feature type="region of interest" description="Disordered" evidence="5">
    <location>
        <begin position="1"/>
        <end position="64"/>
    </location>
</feature>
<dbReference type="InterPro" id="IPR037232">
    <property type="entry name" value="NADH_quin_OxRdtase_su_C/D-like"/>
</dbReference>
<dbReference type="Proteomes" id="UP000002432">
    <property type="component" value="Chromosome"/>
</dbReference>
<dbReference type="InterPro" id="IPR001268">
    <property type="entry name" value="NADH_UbQ_OxRdtase_30kDa_su"/>
</dbReference>
<dbReference type="EMBL" id="CP000360">
    <property type="protein sequence ID" value="ABF40290.1"/>
    <property type="molecule type" value="Genomic_DNA"/>
</dbReference>